<evidence type="ECO:0000313" key="2">
    <source>
        <dbReference type="Proteomes" id="UP000054359"/>
    </source>
</evidence>
<evidence type="ECO:0000313" key="1">
    <source>
        <dbReference type="EMBL" id="KFM82729.1"/>
    </source>
</evidence>
<keyword evidence="2" id="KW-1185">Reference proteome</keyword>
<accession>A0A087UZE0</accession>
<proteinExistence type="predicted"/>
<dbReference type="EMBL" id="KK122444">
    <property type="protein sequence ID" value="KFM82729.1"/>
    <property type="molecule type" value="Genomic_DNA"/>
</dbReference>
<organism evidence="1 2">
    <name type="scientific">Stegodyphus mimosarum</name>
    <name type="common">African social velvet spider</name>
    <dbReference type="NCBI Taxonomy" id="407821"/>
    <lineage>
        <taxon>Eukaryota</taxon>
        <taxon>Metazoa</taxon>
        <taxon>Ecdysozoa</taxon>
        <taxon>Arthropoda</taxon>
        <taxon>Chelicerata</taxon>
        <taxon>Arachnida</taxon>
        <taxon>Araneae</taxon>
        <taxon>Araneomorphae</taxon>
        <taxon>Entelegynae</taxon>
        <taxon>Eresoidea</taxon>
        <taxon>Eresidae</taxon>
        <taxon>Stegodyphus</taxon>
    </lineage>
</organism>
<reference evidence="1 2" key="1">
    <citation type="submission" date="2013-11" db="EMBL/GenBank/DDBJ databases">
        <title>Genome sequencing of Stegodyphus mimosarum.</title>
        <authorList>
            <person name="Bechsgaard J."/>
        </authorList>
    </citation>
    <scope>NUCLEOTIDE SEQUENCE [LARGE SCALE GENOMIC DNA]</scope>
</reference>
<protein>
    <submittedName>
        <fullName evidence="1">Uncharacterized protein</fullName>
    </submittedName>
</protein>
<dbReference type="AlphaFoldDB" id="A0A087UZE0"/>
<gene>
    <name evidence="1" type="ORF">X975_17644</name>
</gene>
<dbReference type="OrthoDB" id="125347at2759"/>
<name>A0A087UZE0_STEMI</name>
<sequence>MLFGTLTQVWIEFSILNCITTVSSSINDLKASTLNASWKAVLTDMVYEDSSIPHKHIEYNQIINAARSLCFTGLDDMSSEDVDELFLEKIIDEEDVVRLLEESKSISVTKEDKEDYECI</sequence>
<feature type="non-terminal residue" evidence="1">
    <location>
        <position position="119"/>
    </location>
</feature>
<dbReference type="Proteomes" id="UP000054359">
    <property type="component" value="Unassembled WGS sequence"/>
</dbReference>